<comment type="caution">
    <text evidence="2">The sequence shown here is derived from an EMBL/GenBank/DDBJ whole genome shotgun (WGS) entry which is preliminary data.</text>
</comment>
<accession>A0A3M2JV04</accession>
<evidence type="ECO:0000313" key="3">
    <source>
        <dbReference type="Proteomes" id="UP000269289"/>
    </source>
</evidence>
<sequence length="63" mass="6460">MGWSAGCCEAVVALVIESLGLEAGRARSGDRSARRAGRASSDVTQVTGARDGVVTRATQVKDP</sequence>
<reference evidence="2 3" key="1">
    <citation type="submission" date="2018-10" db="EMBL/GenBank/DDBJ databases">
        <title>Isolation, diversity and antifungal activity of actinobacteria from wheat.</title>
        <authorList>
            <person name="Han C."/>
        </authorList>
    </citation>
    <scope>NUCLEOTIDE SEQUENCE [LARGE SCALE GENOMIC DNA]</scope>
    <source>
        <strain evidence="2 3">NEAU-YY56</strain>
    </source>
</reference>
<feature type="region of interest" description="Disordered" evidence="1">
    <location>
        <begin position="27"/>
        <end position="63"/>
    </location>
</feature>
<keyword evidence="3" id="KW-1185">Reference proteome</keyword>
<evidence type="ECO:0000313" key="2">
    <source>
        <dbReference type="EMBL" id="RMI13938.1"/>
    </source>
</evidence>
<proteinExistence type="predicted"/>
<name>A0A3M2JV04_9CELL</name>
<organism evidence="2 3">
    <name type="scientific">Cellulomonas triticagri</name>
    <dbReference type="NCBI Taxonomy" id="2483352"/>
    <lineage>
        <taxon>Bacteria</taxon>
        <taxon>Bacillati</taxon>
        <taxon>Actinomycetota</taxon>
        <taxon>Actinomycetes</taxon>
        <taxon>Micrococcales</taxon>
        <taxon>Cellulomonadaceae</taxon>
        <taxon>Cellulomonas</taxon>
    </lineage>
</organism>
<dbReference type="Proteomes" id="UP000269289">
    <property type="component" value="Unassembled WGS sequence"/>
</dbReference>
<dbReference type="EMBL" id="RFFI01000007">
    <property type="protein sequence ID" value="RMI13938.1"/>
    <property type="molecule type" value="Genomic_DNA"/>
</dbReference>
<dbReference type="AlphaFoldDB" id="A0A3M2JV04"/>
<protein>
    <submittedName>
        <fullName evidence="2">Uncharacterized protein</fullName>
    </submittedName>
</protein>
<evidence type="ECO:0000256" key="1">
    <source>
        <dbReference type="SAM" id="MobiDB-lite"/>
    </source>
</evidence>
<gene>
    <name evidence="2" type="ORF">EBM89_02240</name>
</gene>